<gene>
    <name evidence="1" type="ORF">MRATA1EN1_LOCUS26605</name>
</gene>
<evidence type="ECO:0000313" key="2">
    <source>
        <dbReference type="Proteomes" id="UP001176941"/>
    </source>
</evidence>
<proteinExistence type="predicted"/>
<reference evidence="1" key="1">
    <citation type="submission" date="2023-04" db="EMBL/GenBank/DDBJ databases">
        <authorList>
            <consortium name="ELIXIR-Norway"/>
        </authorList>
    </citation>
    <scope>NUCLEOTIDE SEQUENCE [LARGE SCALE GENOMIC DNA]</scope>
</reference>
<keyword evidence="2" id="KW-1185">Reference proteome</keyword>
<accession>A0ABN8ZVS5</accession>
<organism evidence="1 2">
    <name type="scientific">Rangifer tarandus platyrhynchus</name>
    <name type="common">Svalbard reindeer</name>
    <dbReference type="NCBI Taxonomy" id="3082113"/>
    <lineage>
        <taxon>Eukaryota</taxon>
        <taxon>Metazoa</taxon>
        <taxon>Chordata</taxon>
        <taxon>Craniata</taxon>
        <taxon>Vertebrata</taxon>
        <taxon>Euteleostomi</taxon>
        <taxon>Mammalia</taxon>
        <taxon>Eutheria</taxon>
        <taxon>Laurasiatheria</taxon>
        <taxon>Artiodactyla</taxon>
        <taxon>Ruminantia</taxon>
        <taxon>Pecora</taxon>
        <taxon>Cervidae</taxon>
        <taxon>Odocoileinae</taxon>
        <taxon>Rangifer</taxon>
    </lineage>
</organism>
<sequence>MGRWGLSPAVVWAGEGEGQGRGQPRRPRPPGARVRCVLRVREGASRCGRMRQSRGTCGWARQGLRLGWGRGGRRWGPPAAVKACPRAAVLPAICAGLQGGRRRLLPQPRPTSGGSQTGRRAAVTRAGAANGLPGYSGATGQPACLWLELRQEGPQAASQGCRALSLGGPRQICRSIQTALRWLLHF</sequence>
<dbReference type="Proteomes" id="UP001176941">
    <property type="component" value="Chromosome 7"/>
</dbReference>
<dbReference type="EMBL" id="OX459943">
    <property type="protein sequence ID" value="CAI9177643.1"/>
    <property type="molecule type" value="Genomic_DNA"/>
</dbReference>
<name>A0ABN8ZVS5_RANTA</name>
<protein>
    <submittedName>
        <fullName evidence="1">Uncharacterized protein</fullName>
    </submittedName>
</protein>
<evidence type="ECO:0000313" key="1">
    <source>
        <dbReference type="EMBL" id="CAI9177643.1"/>
    </source>
</evidence>